<evidence type="ECO:0000313" key="3">
    <source>
        <dbReference type="EMBL" id="SET66821.1"/>
    </source>
</evidence>
<dbReference type="RefSeq" id="WP_090735091.1">
    <property type="nucleotide sequence ID" value="NZ_FOHO01000008.1"/>
</dbReference>
<dbReference type="InterPro" id="IPR036291">
    <property type="entry name" value="NAD(P)-bd_dom_sf"/>
</dbReference>
<organism evidence="3 4">
    <name type="scientific">Paracoccus homiensis</name>
    <dbReference type="NCBI Taxonomy" id="364199"/>
    <lineage>
        <taxon>Bacteria</taxon>
        <taxon>Pseudomonadati</taxon>
        <taxon>Pseudomonadota</taxon>
        <taxon>Alphaproteobacteria</taxon>
        <taxon>Rhodobacterales</taxon>
        <taxon>Paracoccaceae</taxon>
        <taxon>Paracoccus</taxon>
    </lineage>
</organism>
<protein>
    <submittedName>
        <fullName evidence="3">Prephenate dehydrogenase</fullName>
    </submittedName>
</protein>
<dbReference type="InterPro" id="IPR046826">
    <property type="entry name" value="PDH_N"/>
</dbReference>
<dbReference type="InterPro" id="IPR003099">
    <property type="entry name" value="Prephen_DH"/>
</dbReference>
<evidence type="ECO:0000259" key="2">
    <source>
        <dbReference type="PROSITE" id="PS51176"/>
    </source>
</evidence>
<dbReference type="Gene3D" id="1.10.3660.10">
    <property type="entry name" value="6-phosphogluconate dehydrogenase C-terminal like domain"/>
    <property type="match status" value="1"/>
</dbReference>
<dbReference type="PANTHER" id="PTHR21363">
    <property type="entry name" value="PREPHENATE DEHYDROGENASE"/>
    <property type="match status" value="1"/>
</dbReference>
<dbReference type="PANTHER" id="PTHR21363:SF0">
    <property type="entry name" value="PREPHENATE DEHYDROGENASE [NADP(+)]"/>
    <property type="match status" value="1"/>
</dbReference>
<dbReference type="STRING" id="364199.SAMN04489858_1083"/>
<dbReference type="GO" id="GO:0008977">
    <property type="term" value="F:prephenate dehydrogenase (NAD+) activity"/>
    <property type="evidence" value="ECO:0007669"/>
    <property type="project" value="InterPro"/>
</dbReference>
<keyword evidence="4" id="KW-1185">Reference proteome</keyword>
<dbReference type="InterPro" id="IPR008927">
    <property type="entry name" value="6-PGluconate_DH-like_C_sf"/>
</dbReference>
<dbReference type="EMBL" id="FOHO01000008">
    <property type="protein sequence ID" value="SET66821.1"/>
    <property type="molecule type" value="Genomic_DNA"/>
</dbReference>
<dbReference type="AlphaFoldDB" id="A0A1I0GA64"/>
<dbReference type="OrthoDB" id="9800497at2"/>
<reference evidence="3 4" key="1">
    <citation type="submission" date="2016-10" db="EMBL/GenBank/DDBJ databases">
        <authorList>
            <person name="de Groot N.N."/>
        </authorList>
    </citation>
    <scope>NUCLEOTIDE SEQUENCE [LARGE SCALE GENOMIC DNA]</scope>
    <source>
        <strain evidence="3 4">DSM 17862</strain>
    </source>
</reference>
<accession>A0A1I0GA64</accession>
<dbReference type="SUPFAM" id="SSF48179">
    <property type="entry name" value="6-phosphogluconate dehydrogenase C-terminal domain-like"/>
    <property type="match status" value="1"/>
</dbReference>
<name>A0A1I0GA64_9RHOB</name>
<dbReference type="InterPro" id="IPR050812">
    <property type="entry name" value="Preph/Arog_dehydrog"/>
</dbReference>
<evidence type="ECO:0000313" key="4">
    <source>
        <dbReference type="Proteomes" id="UP000199180"/>
    </source>
</evidence>
<sequence length="233" mass="24698">MSLSVSIIGFGAFGQLVARHLRDHARVVICDPALRSNDLSSVDLTGAAGCDIVILAVPLSQMQGVLGAIAPHLRPGALVADVASVKLRPAQMMRDLLPDHVQILATHPLFGPESARDGIAGHRIAWCPLRGRGHLRLARFLRGLGLRVIPTTPDDHDREMAVVQGLTHLIARGLADLGAGSSRLGTASYQRLIEAAAMVQSDSPELLRTILTENPHAAAIRQKFLRGAAGAAI</sequence>
<dbReference type="GO" id="GO:0070403">
    <property type="term" value="F:NAD+ binding"/>
    <property type="evidence" value="ECO:0007669"/>
    <property type="project" value="InterPro"/>
</dbReference>
<evidence type="ECO:0000256" key="1">
    <source>
        <dbReference type="ARBA" id="ARBA00023002"/>
    </source>
</evidence>
<dbReference type="GO" id="GO:0006571">
    <property type="term" value="P:tyrosine biosynthetic process"/>
    <property type="evidence" value="ECO:0007669"/>
    <property type="project" value="InterPro"/>
</dbReference>
<feature type="domain" description="Prephenate/arogenate dehydrogenase" evidence="2">
    <location>
        <begin position="3"/>
        <end position="233"/>
    </location>
</feature>
<dbReference type="SUPFAM" id="SSF51735">
    <property type="entry name" value="NAD(P)-binding Rossmann-fold domains"/>
    <property type="match status" value="1"/>
</dbReference>
<dbReference type="Pfam" id="PF02153">
    <property type="entry name" value="PDH_N"/>
    <property type="match status" value="1"/>
</dbReference>
<gene>
    <name evidence="3" type="ORF">SAMN04489858_1083</name>
</gene>
<keyword evidence="1" id="KW-0560">Oxidoreductase</keyword>
<proteinExistence type="predicted"/>
<dbReference type="Pfam" id="PF20463">
    <property type="entry name" value="PDH_C"/>
    <property type="match status" value="1"/>
</dbReference>
<dbReference type="PROSITE" id="PS51176">
    <property type="entry name" value="PDH_ADH"/>
    <property type="match status" value="1"/>
</dbReference>
<dbReference type="Proteomes" id="UP000199180">
    <property type="component" value="Unassembled WGS sequence"/>
</dbReference>
<dbReference type="InterPro" id="IPR046825">
    <property type="entry name" value="PDH_C"/>
</dbReference>
<dbReference type="Gene3D" id="3.40.50.720">
    <property type="entry name" value="NAD(P)-binding Rossmann-like Domain"/>
    <property type="match status" value="1"/>
</dbReference>
<dbReference type="GO" id="GO:0004665">
    <property type="term" value="F:prephenate dehydrogenase (NADP+) activity"/>
    <property type="evidence" value="ECO:0007669"/>
    <property type="project" value="InterPro"/>
</dbReference>